<keyword evidence="3" id="KW-1185">Reference proteome</keyword>
<evidence type="ECO:0000313" key="3">
    <source>
        <dbReference type="Proteomes" id="UP001241169"/>
    </source>
</evidence>
<comment type="caution">
    <text evidence="2">The sequence shown here is derived from an EMBL/GenBank/DDBJ whole genome shotgun (WGS) entry which is preliminary data.</text>
</comment>
<organism evidence="2 3">
    <name type="scientific">Colletotrichum paranaense</name>
    <dbReference type="NCBI Taxonomy" id="1914294"/>
    <lineage>
        <taxon>Eukaryota</taxon>
        <taxon>Fungi</taxon>
        <taxon>Dikarya</taxon>
        <taxon>Ascomycota</taxon>
        <taxon>Pezizomycotina</taxon>
        <taxon>Sordariomycetes</taxon>
        <taxon>Hypocreomycetidae</taxon>
        <taxon>Glomerellales</taxon>
        <taxon>Glomerellaceae</taxon>
        <taxon>Colletotrichum</taxon>
        <taxon>Colletotrichum acutatum species complex</taxon>
    </lineage>
</organism>
<protein>
    <submittedName>
        <fullName evidence="2">Uncharacterized protein</fullName>
    </submittedName>
</protein>
<name>A0ABQ9SHM9_9PEZI</name>
<dbReference type="Proteomes" id="UP001241169">
    <property type="component" value="Unassembled WGS sequence"/>
</dbReference>
<reference evidence="2 3" key="1">
    <citation type="submission" date="2016-10" db="EMBL/GenBank/DDBJ databases">
        <title>The genome sequence of Colletotrichum fioriniae PJ7.</title>
        <authorList>
            <person name="Baroncelli R."/>
        </authorList>
    </citation>
    <scope>NUCLEOTIDE SEQUENCE [LARGE SCALE GENOMIC DNA]</scope>
    <source>
        <strain evidence="2 3">IMI 384185</strain>
    </source>
</reference>
<evidence type="ECO:0000256" key="1">
    <source>
        <dbReference type="SAM" id="MobiDB-lite"/>
    </source>
</evidence>
<feature type="region of interest" description="Disordered" evidence="1">
    <location>
        <begin position="239"/>
        <end position="263"/>
    </location>
</feature>
<feature type="non-terminal residue" evidence="2">
    <location>
        <position position="1"/>
    </location>
</feature>
<evidence type="ECO:0000313" key="2">
    <source>
        <dbReference type="EMBL" id="KAK1536193.1"/>
    </source>
</evidence>
<dbReference type="EMBL" id="MOPA01000007">
    <property type="protein sequence ID" value="KAK1536193.1"/>
    <property type="molecule type" value="Genomic_DNA"/>
</dbReference>
<accession>A0ABQ9SHM9</accession>
<gene>
    <name evidence="2" type="ORF">CPAR01_09735</name>
</gene>
<proteinExistence type="predicted"/>
<dbReference type="RefSeq" id="XP_060348129.1">
    <property type="nucleotide sequence ID" value="XM_060493999.1"/>
</dbReference>
<sequence>AQAAHVLPAGVPSCRYARYSRVPVCQRPDGPHLEVPGQMTDGRWGGASLKVEEVPATQHLGIRKRPGGSTARRKLLKDALDVTKCSDWPISSYIRICRHCQAASGTRQVQTTRPSIFPPQLATWGFPPPPPIPITPNPQSSYHIRLKFLNPPSAPAVPCIIVPVHTSAKKDAMRCDGSPRGLSSSQSGILSGSRIWPSTVCMGYLVRVLRGRVLPPWRRDSGGEAEHLCTDTQQVYKLTPSKSSPGAAGREKDWCSAPSVAYG</sequence>
<dbReference type="GeneID" id="85377898"/>